<feature type="transmembrane region" description="Helical" evidence="1">
    <location>
        <begin position="293"/>
        <end position="318"/>
    </location>
</feature>
<feature type="transmembrane region" description="Helical" evidence="1">
    <location>
        <begin position="194"/>
        <end position="211"/>
    </location>
</feature>
<gene>
    <name evidence="2" type="ORF">P0Y56_07415</name>
</gene>
<proteinExistence type="predicted"/>
<feature type="transmembrane region" description="Helical" evidence="1">
    <location>
        <begin position="114"/>
        <end position="134"/>
    </location>
</feature>
<feature type="transmembrane region" description="Helical" evidence="1">
    <location>
        <begin position="154"/>
        <end position="174"/>
    </location>
</feature>
<dbReference type="Proteomes" id="UP001218362">
    <property type="component" value="Chromosome"/>
</dbReference>
<name>A0AAJ6BR30_9SPHN</name>
<evidence type="ECO:0000313" key="3">
    <source>
        <dbReference type="Proteomes" id="UP001218362"/>
    </source>
</evidence>
<dbReference type="EMBL" id="CP119316">
    <property type="protein sequence ID" value="WEK48115.1"/>
    <property type="molecule type" value="Genomic_DNA"/>
</dbReference>
<reference evidence="2" key="1">
    <citation type="submission" date="2023-03" db="EMBL/GenBank/DDBJ databases">
        <title>Andean soil-derived lignocellulolytic bacterial consortium as a source of novel taxa and putative plastic-active enzymes.</title>
        <authorList>
            <person name="Diaz-Garcia L."/>
            <person name="Chuvochina M."/>
            <person name="Feuerriegel G."/>
            <person name="Bunk B."/>
            <person name="Sproer C."/>
            <person name="Streit W.R."/>
            <person name="Rodriguez L.M."/>
            <person name="Overmann J."/>
            <person name="Jimenez D.J."/>
        </authorList>
    </citation>
    <scope>NUCLEOTIDE SEQUENCE</scope>
    <source>
        <strain evidence="2">MAG 26</strain>
    </source>
</reference>
<evidence type="ECO:0000313" key="2">
    <source>
        <dbReference type="EMBL" id="WEK48115.1"/>
    </source>
</evidence>
<feature type="transmembrane region" description="Helical" evidence="1">
    <location>
        <begin position="261"/>
        <end position="281"/>
    </location>
</feature>
<keyword evidence="1" id="KW-0472">Membrane</keyword>
<feature type="transmembrane region" description="Helical" evidence="1">
    <location>
        <begin position="365"/>
        <end position="385"/>
    </location>
</feature>
<dbReference type="KEGG" id="acob:P0Y56_07415"/>
<dbReference type="InterPro" id="IPR025291">
    <property type="entry name" value="DUF4153"/>
</dbReference>
<feature type="transmembrane region" description="Helical" evidence="1">
    <location>
        <begin position="223"/>
        <end position="249"/>
    </location>
</feature>
<organism evidence="2 3">
    <name type="scientific">Candidatus Andeanibacterium colombiense</name>
    <dbReference type="NCBI Taxonomy" id="3121345"/>
    <lineage>
        <taxon>Bacteria</taxon>
        <taxon>Pseudomonadati</taxon>
        <taxon>Pseudomonadota</taxon>
        <taxon>Alphaproteobacteria</taxon>
        <taxon>Sphingomonadales</taxon>
        <taxon>Sphingomonadaceae</taxon>
        <taxon>Candidatus Andeanibacterium</taxon>
    </lineage>
</organism>
<keyword evidence="1" id="KW-1133">Transmembrane helix</keyword>
<sequence>MADAARMGEGIVESRAEGRAQDWAHDWPRRPWLLAGLLGSAGLLIHLATRGHEDSPGRIALAAFLLFGSLAAAFSLERERWKEAAVFALTAGLVMAGLAWRATHAGDHAADSQYGFSAAVIATVIALPLFQAGFHRQRFKTPYRDAHFFAWTDLVSAGGSLAFVGLSWLVFFVLSELFHLLKIDLLRDLLNKEWFGWTYSGICFGGALGVLRNHLKIIGTLQFVVMLLFSLLAVPLAVALVCFLIAMLVSGPNVLWEATQSATPVLLACAGGAFILTNAIVRDDDTDMTRSVVMRVTAFVLATGILPLTVFAAISMGTRIAQHGLSPERLWALCAIAVAVGYGIVAWVAVVRGKVWSWRPLLRSGNLNIALGIAVFALFLALPILDFGGISAANQVARLESGKVTSKNFDYDALKWDFGDAGRRALAKLANDSNSNIAMLAKAAQGRTGRPYVMPIDLPTNDGEERVARLKFQFDDPLLVGEVKTWVRVTRGACADPCGVFDLGDWPDGTRHLALVESRSVSHLMREADGRIAYRQADLLQYDPAATQEASAKIEVRPYSGRRIYIDGKPVGQPFD</sequence>
<evidence type="ECO:0000256" key="1">
    <source>
        <dbReference type="SAM" id="Phobius"/>
    </source>
</evidence>
<feature type="transmembrane region" description="Helical" evidence="1">
    <location>
        <begin position="330"/>
        <end position="353"/>
    </location>
</feature>
<feature type="transmembrane region" description="Helical" evidence="1">
    <location>
        <begin position="32"/>
        <end position="49"/>
    </location>
</feature>
<dbReference type="Pfam" id="PF13687">
    <property type="entry name" value="DUF4153"/>
    <property type="match status" value="1"/>
</dbReference>
<accession>A0AAJ6BR30</accession>
<feature type="transmembrane region" description="Helical" evidence="1">
    <location>
        <begin position="83"/>
        <end position="102"/>
    </location>
</feature>
<protein>
    <submittedName>
        <fullName evidence="2">DUF4153 domain-containing protein</fullName>
    </submittedName>
</protein>
<feature type="transmembrane region" description="Helical" evidence="1">
    <location>
        <begin position="55"/>
        <end position="76"/>
    </location>
</feature>
<dbReference type="AlphaFoldDB" id="A0AAJ6BR30"/>
<keyword evidence="1" id="KW-0812">Transmembrane</keyword>